<evidence type="ECO:0000256" key="13">
    <source>
        <dbReference type="PIRSR" id="PIRSR000239-1"/>
    </source>
</evidence>
<keyword evidence="5" id="KW-0049">Antioxidant</keyword>
<dbReference type="InterPro" id="IPR024706">
    <property type="entry name" value="Peroxiredoxin_AhpC-typ"/>
</dbReference>
<dbReference type="GO" id="GO:0045454">
    <property type="term" value="P:cell redox homeostasis"/>
    <property type="evidence" value="ECO:0007669"/>
    <property type="project" value="TreeGrafter"/>
</dbReference>
<dbReference type="PROSITE" id="PS51352">
    <property type="entry name" value="THIOREDOXIN_2"/>
    <property type="match status" value="1"/>
</dbReference>
<evidence type="ECO:0000313" key="15">
    <source>
        <dbReference type="EMBL" id="TLC98701.1"/>
    </source>
</evidence>
<evidence type="ECO:0000256" key="3">
    <source>
        <dbReference type="ARBA" id="ARBA00013017"/>
    </source>
</evidence>
<dbReference type="EC" id="1.11.1.24" evidence="3"/>
<name>A0A4U8Q1V0_9FIRM</name>
<dbReference type="SUPFAM" id="SSF52833">
    <property type="entry name" value="Thioredoxin-like"/>
    <property type="match status" value="1"/>
</dbReference>
<evidence type="ECO:0000259" key="14">
    <source>
        <dbReference type="PROSITE" id="PS51352"/>
    </source>
</evidence>
<dbReference type="InterPro" id="IPR013766">
    <property type="entry name" value="Thioredoxin_domain"/>
</dbReference>
<dbReference type="InterPro" id="IPR000866">
    <property type="entry name" value="AhpC/TSA"/>
</dbReference>
<evidence type="ECO:0000256" key="10">
    <source>
        <dbReference type="ARBA" id="ARBA00038489"/>
    </source>
</evidence>
<dbReference type="AlphaFoldDB" id="A0A4U8Q1V0"/>
<organism evidence="15 16">
    <name type="scientific">Robinsoniella peoriensis</name>
    <dbReference type="NCBI Taxonomy" id="180332"/>
    <lineage>
        <taxon>Bacteria</taxon>
        <taxon>Bacillati</taxon>
        <taxon>Bacillota</taxon>
        <taxon>Clostridia</taxon>
        <taxon>Lachnospirales</taxon>
        <taxon>Lachnospiraceae</taxon>
        <taxon>Robinsoniella</taxon>
    </lineage>
</organism>
<proteinExistence type="inferred from homology"/>
<dbReference type="GO" id="GO:0008379">
    <property type="term" value="F:thioredoxin peroxidase activity"/>
    <property type="evidence" value="ECO:0007669"/>
    <property type="project" value="TreeGrafter"/>
</dbReference>
<dbReference type="OrthoDB" id="9812811at2"/>
<keyword evidence="4 15" id="KW-0575">Peroxidase</keyword>
<dbReference type="PANTHER" id="PTHR42801">
    <property type="entry name" value="THIOREDOXIN-DEPENDENT PEROXIDE REDUCTASE"/>
    <property type="match status" value="1"/>
</dbReference>
<comment type="catalytic activity">
    <reaction evidence="12">
        <text>a hydroperoxide + [thioredoxin]-dithiol = an alcohol + [thioredoxin]-disulfide + H2O</text>
        <dbReference type="Rhea" id="RHEA:62620"/>
        <dbReference type="Rhea" id="RHEA-COMP:10698"/>
        <dbReference type="Rhea" id="RHEA-COMP:10700"/>
        <dbReference type="ChEBI" id="CHEBI:15377"/>
        <dbReference type="ChEBI" id="CHEBI:29950"/>
        <dbReference type="ChEBI" id="CHEBI:30879"/>
        <dbReference type="ChEBI" id="CHEBI:35924"/>
        <dbReference type="ChEBI" id="CHEBI:50058"/>
        <dbReference type="EC" id="1.11.1.24"/>
    </reaction>
</comment>
<evidence type="ECO:0000256" key="12">
    <source>
        <dbReference type="ARBA" id="ARBA00049091"/>
    </source>
</evidence>
<sequence>MLSAGTKAPDFTLNDKDGNAITLSSFAGKKVVLYFYPRDNTPGCTKQACAFASAYQGFQEKDVVVIGVSKDSEKSHIKFAEKFNLPFILLSDPDLVAIQAYDVWKEKKLYGKLGMGVVRSTYIIDESGIIEKVFEKAKPDTNAGEILEYLDGMA</sequence>
<evidence type="ECO:0000256" key="8">
    <source>
        <dbReference type="ARBA" id="ARBA00023284"/>
    </source>
</evidence>
<comment type="caution">
    <text evidence="15">The sequence shown here is derived from an EMBL/GenBank/DDBJ whole genome shotgun (WGS) entry which is preliminary data.</text>
</comment>
<keyword evidence="16" id="KW-1185">Reference proteome</keyword>
<dbReference type="InterPro" id="IPR036249">
    <property type="entry name" value="Thioredoxin-like_sf"/>
</dbReference>
<comment type="similarity">
    <text evidence="10">Belongs to the peroxiredoxin family. BCP/PrxQ subfamily.</text>
</comment>
<gene>
    <name evidence="15" type="primary">bcp</name>
    <name evidence="15" type="ORF">DSM106044_04452</name>
</gene>
<dbReference type="RefSeq" id="WP_027296353.1">
    <property type="nucleotide sequence ID" value="NZ_CABMJZ010000032.1"/>
</dbReference>
<dbReference type="GO" id="GO:0005737">
    <property type="term" value="C:cytoplasm"/>
    <property type="evidence" value="ECO:0007669"/>
    <property type="project" value="TreeGrafter"/>
</dbReference>
<dbReference type="PANTHER" id="PTHR42801:SF4">
    <property type="entry name" value="AHPC_TSA FAMILY PROTEIN"/>
    <property type="match status" value="1"/>
</dbReference>
<dbReference type="NCBIfam" id="NF006960">
    <property type="entry name" value="PRK09437.1"/>
    <property type="match status" value="1"/>
</dbReference>
<reference evidence="15 16" key="1">
    <citation type="journal article" date="2019" name="Anaerobe">
        <title>Detection of Robinsoniella peoriensis in multiple bone samples of a trauma patient.</title>
        <authorList>
            <person name="Schrottner P."/>
            <person name="Hartwich K."/>
            <person name="Bunk B."/>
            <person name="Schober I."/>
            <person name="Helbig S."/>
            <person name="Rudolph W.W."/>
            <person name="Gunzer F."/>
        </authorList>
    </citation>
    <scope>NUCLEOTIDE SEQUENCE [LARGE SCALE GENOMIC DNA]</scope>
    <source>
        <strain evidence="15 16">DSM 106044</strain>
    </source>
</reference>
<evidence type="ECO:0000313" key="16">
    <source>
        <dbReference type="Proteomes" id="UP000306509"/>
    </source>
</evidence>
<dbReference type="EMBL" id="QGQD01000086">
    <property type="protein sequence ID" value="TLC98701.1"/>
    <property type="molecule type" value="Genomic_DNA"/>
</dbReference>
<keyword evidence="6 15" id="KW-0560">Oxidoreductase</keyword>
<dbReference type="GO" id="GO:0034599">
    <property type="term" value="P:cellular response to oxidative stress"/>
    <property type="evidence" value="ECO:0007669"/>
    <property type="project" value="TreeGrafter"/>
</dbReference>
<evidence type="ECO:0000256" key="6">
    <source>
        <dbReference type="ARBA" id="ARBA00023002"/>
    </source>
</evidence>
<dbReference type="CDD" id="cd03017">
    <property type="entry name" value="PRX_BCP"/>
    <property type="match status" value="1"/>
</dbReference>
<feature type="domain" description="Thioredoxin" evidence="14">
    <location>
        <begin position="2"/>
        <end position="154"/>
    </location>
</feature>
<keyword evidence="7" id="KW-1015">Disulfide bond</keyword>
<dbReference type="Proteomes" id="UP000306509">
    <property type="component" value="Unassembled WGS sequence"/>
</dbReference>
<evidence type="ECO:0000256" key="9">
    <source>
        <dbReference type="ARBA" id="ARBA00032824"/>
    </source>
</evidence>
<dbReference type="InterPro" id="IPR050924">
    <property type="entry name" value="Peroxiredoxin_BCP/PrxQ"/>
</dbReference>
<evidence type="ECO:0000256" key="5">
    <source>
        <dbReference type="ARBA" id="ARBA00022862"/>
    </source>
</evidence>
<keyword evidence="8" id="KW-0676">Redox-active center</keyword>
<accession>A0A4U8Q1V0</accession>
<dbReference type="Pfam" id="PF00578">
    <property type="entry name" value="AhpC-TSA"/>
    <property type="match status" value="1"/>
</dbReference>
<evidence type="ECO:0000256" key="2">
    <source>
        <dbReference type="ARBA" id="ARBA00011245"/>
    </source>
</evidence>
<evidence type="ECO:0000256" key="11">
    <source>
        <dbReference type="ARBA" id="ARBA00041373"/>
    </source>
</evidence>
<dbReference type="STRING" id="180332.GCA_000797495_00427"/>
<evidence type="ECO:0000256" key="1">
    <source>
        <dbReference type="ARBA" id="ARBA00003330"/>
    </source>
</evidence>
<comment type="function">
    <text evidence="1">Thiol-specific peroxidase that catalyzes the reduction of hydrogen peroxide and organic hydroperoxides to water and alcohols, respectively. Plays a role in cell protection against oxidative stress by detoxifying peroxides and as sensor of hydrogen peroxide-mediated signaling events.</text>
</comment>
<protein>
    <recommendedName>
        <fullName evidence="3">thioredoxin-dependent peroxiredoxin</fullName>
        <ecNumber evidence="3">1.11.1.24</ecNumber>
    </recommendedName>
    <alternativeName>
        <fullName evidence="11">Bacterioferritin comigratory protein</fullName>
    </alternativeName>
    <alternativeName>
        <fullName evidence="9">Thioredoxin peroxidase</fullName>
    </alternativeName>
</protein>
<feature type="active site" description="Cysteine sulfenic acid (-SOH) intermediate; for peroxidase activity" evidence="13">
    <location>
        <position position="44"/>
    </location>
</feature>
<evidence type="ECO:0000256" key="4">
    <source>
        <dbReference type="ARBA" id="ARBA00022559"/>
    </source>
</evidence>
<comment type="subunit">
    <text evidence="2">Monomer.</text>
</comment>
<dbReference type="PIRSF" id="PIRSF000239">
    <property type="entry name" value="AHPC"/>
    <property type="match status" value="1"/>
</dbReference>
<dbReference type="Gene3D" id="3.40.30.10">
    <property type="entry name" value="Glutaredoxin"/>
    <property type="match status" value="1"/>
</dbReference>
<evidence type="ECO:0000256" key="7">
    <source>
        <dbReference type="ARBA" id="ARBA00023157"/>
    </source>
</evidence>
<dbReference type="FunFam" id="3.40.30.10:FF:000007">
    <property type="entry name" value="Thioredoxin-dependent thiol peroxidase"/>
    <property type="match status" value="1"/>
</dbReference>